<feature type="compositionally biased region" description="Polar residues" evidence="7">
    <location>
        <begin position="95"/>
        <end position="104"/>
    </location>
</feature>
<evidence type="ECO:0000256" key="1">
    <source>
        <dbReference type="ARBA" id="ARBA00003343"/>
    </source>
</evidence>
<evidence type="ECO:0000256" key="7">
    <source>
        <dbReference type="SAM" id="MobiDB-lite"/>
    </source>
</evidence>
<dbReference type="Gene3D" id="1.10.10.970">
    <property type="entry name" value="RNA 2'-phosphotransferase, Tpt1/KptA family, N-terminal domain"/>
    <property type="match status" value="1"/>
</dbReference>
<dbReference type="AlphaFoldDB" id="A0A8S3V4J1"/>
<dbReference type="InterPro" id="IPR002745">
    <property type="entry name" value="Ptrans_KptA/Tpt1"/>
</dbReference>
<dbReference type="OrthoDB" id="419694at2759"/>
<dbReference type="GO" id="GO:0000215">
    <property type="term" value="F:tRNA 2'-phosphotransferase activity"/>
    <property type="evidence" value="ECO:0007669"/>
    <property type="project" value="UniProtKB-EC"/>
</dbReference>
<dbReference type="InterPro" id="IPR042080">
    <property type="entry name" value="RNA_2'-PTrans_N"/>
</dbReference>
<keyword evidence="10" id="KW-1185">Reference proteome</keyword>
<dbReference type="PANTHER" id="PTHR12684">
    <property type="entry name" value="PUTATIVE PHOSPHOTRANSFERASE"/>
    <property type="match status" value="1"/>
</dbReference>
<reference evidence="9" key="1">
    <citation type="submission" date="2021-03" db="EMBL/GenBank/DDBJ databases">
        <authorList>
            <person name="Bekaert M."/>
        </authorList>
    </citation>
    <scope>NUCLEOTIDE SEQUENCE</scope>
</reference>
<dbReference type="Pfam" id="PF01885">
    <property type="entry name" value="PTS_2-RNA"/>
    <property type="match status" value="1"/>
</dbReference>
<comment type="function">
    <text evidence="1">Catalyzes the last step of tRNA splicing, the transfer of the splice junction 2'-phosphate from ligated tRNA to NAD to produce ADP-ribose 1''-2'' cyclic phosphate.</text>
</comment>
<dbReference type="PANTHER" id="PTHR12684:SF2">
    <property type="entry name" value="TRNA 2'-PHOSPHOTRANSFERASE 1"/>
    <property type="match status" value="1"/>
</dbReference>
<evidence type="ECO:0000256" key="6">
    <source>
        <dbReference type="ARBA" id="ARBA00047949"/>
    </source>
</evidence>
<evidence type="ECO:0000256" key="5">
    <source>
        <dbReference type="ARBA" id="ARBA00023027"/>
    </source>
</evidence>
<keyword evidence="5" id="KW-0520">NAD</keyword>
<evidence type="ECO:0000256" key="3">
    <source>
        <dbReference type="ARBA" id="ARBA00012007"/>
    </source>
</evidence>
<dbReference type="EMBL" id="CAJPWZ010002960">
    <property type="protein sequence ID" value="CAG2249081.1"/>
    <property type="molecule type" value="Genomic_DNA"/>
</dbReference>
<comment type="catalytic activity">
    <reaction evidence="6">
        <text>2'-phospho-[ligated tRNA] + NAD(+) = mature tRNA + ADP-alpha-D-ribose 1'',2''-cyclic phosphate + nicotinamide</text>
        <dbReference type="Rhea" id="RHEA:23324"/>
        <dbReference type="Rhea" id="RHEA-COMP:11106"/>
        <dbReference type="Rhea" id="RHEA-COMP:11107"/>
        <dbReference type="ChEBI" id="CHEBI:17154"/>
        <dbReference type="ChEBI" id="CHEBI:57540"/>
        <dbReference type="ChEBI" id="CHEBI:76596"/>
        <dbReference type="ChEBI" id="CHEBI:82883"/>
        <dbReference type="ChEBI" id="CHEBI:85027"/>
        <dbReference type="EC" id="2.7.1.160"/>
    </reaction>
</comment>
<feature type="compositionally biased region" description="Basic and acidic residues" evidence="7">
    <location>
        <begin position="141"/>
        <end position="191"/>
    </location>
</feature>
<dbReference type="Proteomes" id="UP000683360">
    <property type="component" value="Unassembled WGS sequence"/>
</dbReference>
<feature type="compositionally biased region" description="Gly residues" evidence="7">
    <location>
        <begin position="29"/>
        <end position="82"/>
    </location>
</feature>
<dbReference type="InterPro" id="IPR042081">
    <property type="entry name" value="RNA_2'-PTrans_C"/>
</dbReference>
<proteinExistence type="inferred from homology"/>
<comment type="caution">
    <text evidence="9">The sequence shown here is derived from an EMBL/GenBank/DDBJ whole genome shotgun (WGS) entry which is preliminary data.</text>
</comment>
<feature type="compositionally biased region" description="Basic and acidic residues" evidence="7">
    <location>
        <begin position="269"/>
        <end position="300"/>
    </location>
</feature>
<evidence type="ECO:0000313" key="10">
    <source>
        <dbReference type="Proteomes" id="UP000683360"/>
    </source>
</evidence>
<organism evidence="9 10">
    <name type="scientific">Mytilus edulis</name>
    <name type="common">Blue mussel</name>
    <dbReference type="NCBI Taxonomy" id="6550"/>
    <lineage>
        <taxon>Eukaryota</taxon>
        <taxon>Metazoa</taxon>
        <taxon>Spiralia</taxon>
        <taxon>Lophotrochozoa</taxon>
        <taxon>Mollusca</taxon>
        <taxon>Bivalvia</taxon>
        <taxon>Autobranchia</taxon>
        <taxon>Pteriomorphia</taxon>
        <taxon>Mytilida</taxon>
        <taxon>Mytiloidea</taxon>
        <taxon>Mytilidae</taxon>
        <taxon>Mytilinae</taxon>
        <taxon>Mytilus</taxon>
    </lineage>
</organism>
<gene>
    <name evidence="9" type="ORF">MEDL_60901</name>
</gene>
<keyword evidence="8" id="KW-0472">Membrane</keyword>
<dbReference type="SUPFAM" id="SSF56399">
    <property type="entry name" value="ADP-ribosylation"/>
    <property type="match status" value="1"/>
</dbReference>
<feature type="compositionally biased region" description="Polar residues" evidence="7">
    <location>
        <begin position="193"/>
        <end position="238"/>
    </location>
</feature>
<name>A0A8S3V4J1_MYTED</name>
<dbReference type="GO" id="GO:0006388">
    <property type="term" value="P:tRNA splicing, via endonucleolytic cleavage and ligation"/>
    <property type="evidence" value="ECO:0007669"/>
    <property type="project" value="TreeGrafter"/>
</dbReference>
<feature type="compositionally biased region" description="Basic and acidic residues" evidence="7">
    <location>
        <begin position="326"/>
        <end position="348"/>
    </location>
</feature>
<accession>A0A8S3V4J1</accession>
<protein>
    <recommendedName>
        <fullName evidence="3">2'-phosphotransferase</fullName>
        <ecNumber evidence="3">2.7.1.160</ecNumber>
    </recommendedName>
</protein>
<dbReference type="EC" id="2.7.1.160" evidence="3"/>
<keyword evidence="8" id="KW-0812">Transmembrane</keyword>
<keyword evidence="4 9" id="KW-0808">Transferase</keyword>
<comment type="similarity">
    <text evidence="2">Belongs to the KptA/TPT1 family.</text>
</comment>
<evidence type="ECO:0000313" key="9">
    <source>
        <dbReference type="EMBL" id="CAG2249081.1"/>
    </source>
</evidence>
<keyword evidence="8" id="KW-1133">Transmembrane helix</keyword>
<evidence type="ECO:0000256" key="4">
    <source>
        <dbReference type="ARBA" id="ARBA00022679"/>
    </source>
</evidence>
<feature type="compositionally biased region" description="Polar residues" evidence="7">
    <location>
        <begin position="310"/>
        <end position="324"/>
    </location>
</feature>
<evidence type="ECO:0000256" key="8">
    <source>
        <dbReference type="SAM" id="Phobius"/>
    </source>
</evidence>
<feature type="compositionally biased region" description="Polar residues" evidence="7">
    <location>
        <begin position="253"/>
        <end position="268"/>
    </location>
</feature>
<evidence type="ECO:0000256" key="2">
    <source>
        <dbReference type="ARBA" id="ARBA00009836"/>
    </source>
</evidence>
<sequence>MDQQSGPKADAHYQGGPWRGEGNSYQRSGGRGRGYDGGGSRGRGYDGGGSRGRGYDGGGSRGRGYDGGGNTGRGYNGGGSTGRGNRQYNRDNDRQGYQWNNKQYNQEERPQSGGFGKPSYHKGPNVQHQEDMAQGQNNFNDRARPIDKNYEDHVRDTSPDRQDRSRPKDKNDEDHTRDPSPDRSLPEHCIQENEGSSFDATTSNQSPQVQNTGASSSQGMSKPQQSFDSQNMEWNAQGQGKGQDYRHQHSNRGRGQQYNENWEDTQGQGRDHQNQQYNRNRDDYQNYDRHQQYQRYDDQRGGYGRGKRNQGYSDNKDGYQQGQGYNRRDYQQNDDRRQQRSGGEKSDFHLSKAMSFILRHGAEKQGYKMMPGGFLYVEEILKRQNNLRDYNLEDVKRIVETNDKKRFHMEPDKETGKMKIRANQGHSIEVQDLELKPLLSAKEVSMVIHGTYYNSWEKIKNTGLSRMNRNHIHFAAGEPGENGVISGMRQSCEVMIFINLEAALKGQRLGFDENVKVVKVPIGGANLWIWALSKIKDDYPTTPPNSWEDDEKFEDAVQDQEPEDEYVDAQVAVEPQVAVDGFGPDVIVESSEEILTIDEPENSVSAVDYLMEKDVVAVHVDLSKDGIQRITCVFHGLDSKTCAVFFDKYDIILDGTKIYDLKIAYDMMKEGGFGDLTKLKKTDSFLTVSLLTLIMLLLFVYPI</sequence>
<dbReference type="Gene3D" id="3.20.170.30">
    <property type="match status" value="1"/>
</dbReference>
<feature type="transmembrane region" description="Helical" evidence="8">
    <location>
        <begin position="684"/>
        <end position="701"/>
    </location>
</feature>
<feature type="region of interest" description="Disordered" evidence="7">
    <location>
        <begin position="1"/>
        <end position="348"/>
    </location>
</feature>